<dbReference type="Gene3D" id="3.30.160.390">
    <property type="entry name" value="Integrase, DNA-binding domain"/>
    <property type="match status" value="1"/>
</dbReference>
<evidence type="ECO:0000256" key="3">
    <source>
        <dbReference type="ARBA" id="ARBA00023125"/>
    </source>
</evidence>
<dbReference type="PANTHER" id="PTHR30629:SF2">
    <property type="entry name" value="PROPHAGE INTEGRASE INTS-RELATED"/>
    <property type="match status" value="1"/>
</dbReference>
<dbReference type="InterPro" id="IPR025166">
    <property type="entry name" value="Integrase_DNA_bind_dom"/>
</dbReference>
<dbReference type="PROSITE" id="PS51898">
    <property type="entry name" value="TYR_RECOMBINASE"/>
    <property type="match status" value="1"/>
</dbReference>
<protein>
    <submittedName>
        <fullName evidence="6">Integrase</fullName>
    </submittedName>
</protein>
<gene>
    <name evidence="6" type="ORF">Rmf_19170</name>
</gene>
<dbReference type="Pfam" id="PF13356">
    <property type="entry name" value="Arm-DNA-bind_3"/>
    <property type="match status" value="1"/>
</dbReference>
<evidence type="ECO:0000256" key="2">
    <source>
        <dbReference type="ARBA" id="ARBA00022908"/>
    </source>
</evidence>
<dbReference type="InterPro" id="IPR011010">
    <property type="entry name" value="DNA_brk_join_enz"/>
</dbReference>
<dbReference type="RefSeq" id="WP_255751397.1">
    <property type="nucleotide sequence ID" value="NZ_AP025637.1"/>
</dbReference>
<accession>A0ABN6P2M5</accession>
<reference evidence="6 7" key="1">
    <citation type="journal article" date="2016" name="Microbes Environ.">
        <title>Phylogenetically diverse aerobic anoxygenic phototrophic bacteria isolated from epilithic biofilms in Tama river, Japan.</title>
        <authorList>
            <person name="Hirose S."/>
            <person name="Matsuura K."/>
            <person name="Haruta S."/>
        </authorList>
    </citation>
    <scope>NUCLEOTIDE SEQUENCE [LARGE SCALE GENOMIC DNA]</scope>
    <source>
        <strain evidence="6 7">S08</strain>
    </source>
</reference>
<name>A0ABN6P2M5_9PROT</name>
<proteinExistence type="inferred from homology"/>
<evidence type="ECO:0000259" key="5">
    <source>
        <dbReference type="PROSITE" id="PS51898"/>
    </source>
</evidence>
<dbReference type="InterPro" id="IPR013762">
    <property type="entry name" value="Integrase-like_cat_sf"/>
</dbReference>
<evidence type="ECO:0000256" key="4">
    <source>
        <dbReference type="ARBA" id="ARBA00023172"/>
    </source>
</evidence>
<evidence type="ECO:0000313" key="7">
    <source>
        <dbReference type="Proteomes" id="UP000831327"/>
    </source>
</evidence>
<keyword evidence="3" id="KW-0238">DNA-binding</keyword>
<keyword evidence="7" id="KW-1185">Reference proteome</keyword>
<dbReference type="Gene3D" id="1.10.443.10">
    <property type="entry name" value="Intergrase catalytic core"/>
    <property type="match status" value="1"/>
</dbReference>
<dbReference type="SUPFAM" id="SSF56349">
    <property type="entry name" value="DNA breaking-rejoining enzymes"/>
    <property type="match status" value="1"/>
</dbReference>
<evidence type="ECO:0000256" key="1">
    <source>
        <dbReference type="ARBA" id="ARBA00008857"/>
    </source>
</evidence>
<dbReference type="Gene3D" id="1.10.150.130">
    <property type="match status" value="1"/>
</dbReference>
<dbReference type="InterPro" id="IPR002104">
    <property type="entry name" value="Integrase_catalytic"/>
</dbReference>
<comment type="similarity">
    <text evidence="1">Belongs to the 'phage' integrase family.</text>
</comment>
<dbReference type="EMBL" id="AP025637">
    <property type="protein sequence ID" value="BDG71988.1"/>
    <property type="molecule type" value="Genomic_DNA"/>
</dbReference>
<dbReference type="InterPro" id="IPR050808">
    <property type="entry name" value="Phage_Integrase"/>
</dbReference>
<keyword evidence="4" id="KW-0233">DNA recombination</keyword>
<keyword evidence="2" id="KW-0229">DNA integration</keyword>
<organism evidence="6 7">
    <name type="scientific">Roseomonas fluvialis</name>
    <dbReference type="NCBI Taxonomy" id="1750527"/>
    <lineage>
        <taxon>Bacteria</taxon>
        <taxon>Pseudomonadati</taxon>
        <taxon>Pseudomonadota</taxon>
        <taxon>Alphaproteobacteria</taxon>
        <taxon>Acetobacterales</taxon>
        <taxon>Roseomonadaceae</taxon>
        <taxon>Roseomonas</taxon>
    </lineage>
</organism>
<sequence>MARKLTDTFLRGMEPNTEERDTVVEGLIARKRADALSFVFAFQRHGKRHKITLGQYPGTSLAEARDKAQAHRGALQAGRMPHPADTPCRSVNDLLDRYAAHLDETAKDPAQVKAILAKHVRPSLGPYDLTSLTRRDVQGLVDRIRPLTVAGAVGRYVTAAMNYGERRGLIEHAIRNLEMPSTGEPRQRVLSDGEITALMTDWLPHGPDALARSQFGSIFALCLLTGARRSEIAELTRAEIDVANGVIHLSAQRSKGGRETEVLLSSFALRILAQVPLRGDKVFPVERPRTADAAGGTRPGRAMRGFVSGFSRAVADSQRRTKTDAWTIHDLRRTAATQMAMAGIEPHIVEAILNHAAPRLRMTYSVKPHEAKARAALEAWGTRVWGLAGWE</sequence>
<dbReference type="Proteomes" id="UP000831327">
    <property type="component" value="Chromosome"/>
</dbReference>
<dbReference type="InterPro" id="IPR038488">
    <property type="entry name" value="Integrase_DNA-bd_sf"/>
</dbReference>
<evidence type="ECO:0000313" key="6">
    <source>
        <dbReference type="EMBL" id="BDG71988.1"/>
    </source>
</evidence>
<feature type="domain" description="Tyr recombinase" evidence="5">
    <location>
        <begin position="185"/>
        <end position="378"/>
    </location>
</feature>
<dbReference type="InterPro" id="IPR010998">
    <property type="entry name" value="Integrase_recombinase_N"/>
</dbReference>
<dbReference type="Pfam" id="PF00589">
    <property type="entry name" value="Phage_integrase"/>
    <property type="match status" value="1"/>
</dbReference>
<dbReference type="PANTHER" id="PTHR30629">
    <property type="entry name" value="PROPHAGE INTEGRASE"/>
    <property type="match status" value="1"/>
</dbReference>